<dbReference type="Proteomes" id="UP000323380">
    <property type="component" value="Unassembled WGS sequence"/>
</dbReference>
<sequence length="277" mass="29854">MDRGVKTGHALEGRGLAVEYDGSRVIDGLDIAIHAGAVTTLVGPNGSGKSTALNTLARILKPADGSVHLNGRDIAHQPTREIARQMALLPQTVAIPASVTVREIVGYGRYPHQGLLGSASREDRRAVEWALGATGLTRLAERAVDSLSGGERQRAWIAMALAQRTSVLLLDEPTTFLDVRYQFETLSLVRELNRRHGLTVCMVLHDLNQAAEFSDHLIMLRRGSVVAQGAPRLVMTPENVKAVFELDAHILKHPVSTAPLCIPVIPTAAVLEEAPSK</sequence>
<evidence type="ECO:0000256" key="3">
    <source>
        <dbReference type="ARBA" id="ARBA00022475"/>
    </source>
</evidence>
<evidence type="ECO:0000256" key="1">
    <source>
        <dbReference type="ARBA" id="ARBA00004202"/>
    </source>
</evidence>
<dbReference type="PANTHER" id="PTHR42771:SF2">
    <property type="entry name" value="IRON(3+)-HYDROXAMATE IMPORT ATP-BINDING PROTEIN FHUC"/>
    <property type="match status" value="1"/>
</dbReference>
<dbReference type="InterPro" id="IPR017871">
    <property type="entry name" value="ABC_transporter-like_CS"/>
</dbReference>
<dbReference type="GO" id="GO:0016887">
    <property type="term" value="F:ATP hydrolysis activity"/>
    <property type="evidence" value="ECO:0007669"/>
    <property type="project" value="InterPro"/>
</dbReference>
<dbReference type="PROSITE" id="PS00211">
    <property type="entry name" value="ABC_TRANSPORTER_1"/>
    <property type="match status" value="1"/>
</dbReference>
<dbReference type="SUPFAM" id="SSF52540">
    <property type="entry name" value="P-loop containing nucleoside triphosphate hydrolases"/>
    <property type="match status" value="1"/>
</dbReference>
<evidence type="ECO:0000256" key="6">
    <source>
        <dbReference type="ARBA" id="ARBA00022840"/>
    </source>
</evidence>
<keyword evidence="4" id="KW-0410">Iron transport</keyword>
<feature type="domain" description="ABC transporter" evidence="10">
    <location>
        <begin position="11"/>
        <end position="247"/>
    </location>
</feature>
<dbReference type="STRING" id="1220554.GCA_001552135_01009"/>
<comment type="subcellular location">
    <subcellularLocation>
        <location evidence="1">Cell membrane</location>
        <topology evidence="1">Peripheral membrane protein</topology>
    </subcellularLocation>
</comment>
<dbReference type="GO" id="GO:0005886">
    <property type="term" value="C:plasma membrane"/>
    <property type="evidence" value="ECO:0007669"/>
    <property type="project" value="UniProtKB-SubCell"/>
</dbReference>
<accession>A0A5D0NBR4</accession>
<evidence type="ECO:0000313" key="11">
    <source>
        <dbReference type="EMBL" id="TYB41823.1"/>
    </source>
</evidence>
<name>A0A5D0NBR4_9ACTN</name>
<evidence type="ECO:0000256" key="4">
    <source>
        <dbReference type="ARBA" id="ARBA00022496"/>
    </source>
</evidence>
<keyword evidence="12" id="KW-1185">Reference proteome</keyword>
<keyword evidence="9" id="KW-0472">Membrane</keyword>
<dbReference type="Pfam" id="PF00005">
    <property type="entry name" value="ABC_tran"/>
    <property type="match status" value="1"/>
</dbReference>
<evidence type="ECO:0000256" key="7">
    <source>
        <dbReference type="ARBA" id="ARBA00023004"/>
    </source>
</evidence>
<dbReference type="InterPro" id="IPR027417">
    <property type="entry name" value="P-loop_NTPase"/>
</dbReference>
<evidence type="ECO:0000256" key="2">
    <source>
        <dbReference type="ARBA" id="ARBA00022448"/>
    </source>
</evidence>
<keyword evidence="5" id="KW-0547">Nucleotide-binding</keyword>
<comment type="caution">
    <text evidence="11">The sequence shown here is derived from an EMBL/GenBank/DDBJ whole genome shotgun (WGS) entry which is preliminary data.</text>
</comment>
<organism evidence="11 12">
    <name type="scientific">Actinomadura chibensis</name>
    <dbReference type="NCBI Taxonomy" id="392828"/>
    <lineage>
        <taxon>Bacteria</taxon>
        <taxon>Bacillati</taxon>
        <taxon>Actinomycetota</taxon>
        <taxon>Actinomycetes</taxon>
        <taxon>Streptosporangiales</taxon>
        <taxon>Thermomonosporaceae</taxon>
        <taxon>Actinomadura</taxon>
    </lineage>
</organism>
<keyword evidence="2" id="KW-0813">Transport</keyword>
<dbReference type="PROSITE" id="PS50893">
    <property type="entry name" value="ABC_TRANSPORTER_2"/>
    <property type="match status" value="1"/>
</dbReference>
<dbReference type="FunFam" id="3.40.50.300:FF:000134">
    <property type="entry name" value="Iron-enterobactin ABC transporter ATP-binding protein"/>
    <property type="match status" value="1"/>
</dbReference>
<protein>
    <submittedName>
        <fullName evidence="11">ABC transporter ATP-binding protein</fullName>
    </submittedName>
</protein>
<dbReference type="InterPro" id="IPR003439">
    <property type="entry name" value="ABC_transporter-like_ATP-bd"/>
</dbReference>
<evidence type="ECO:0000256" key="5">
    <source>
        <dbReference type="ARBA" id="ARBA00022741"/>
    </source>
</evidence>
<evidence type="ECO:0000313" key="12">
    <source>
        <dbReference type="Proteomes" id="UP000323380"/>
    </source>
</evidence>
<dbReference type="AlphaFoldDB" id="A0A5D0NBR4"/>
<keyword evidence="3" id="KW-1003">Cell membrane</keyword>
<gene>
    <name evidence="11" type="ORF">FXF69_33345</name>
</gene>
<dbReference type="PANTHER" id="PTHR42771">
    <property type="entry name" value="IRON(3+)-HYDROXAMATE IMPORT ATP-BINDING PROTEIN FHUC"/>
    <property type="match status" value="1"/>
</dbReference>
<dbReference type="InterPro" id="IPR051535">
    <property type="entry name" value="Siderophore_ABC-ATPase"/>
</dbReference>
<dbReference type="GO" id="GO:0006826">
    <property type="term" value="P:iron ion transport"/>
    <property type="evidence" value="ECO:0007669"/>
    <property type="project" value="UniProtKB-KW"/>
</dbReference>
<proteinExistence type="predicted"/>
<keyword evidence="8" id="KW-0406">Ion transport</keyword>
<evidence type="ECO:0000256" key="9">
    <source>
        <dbReference type="ARBA" id="ARBA00023136"/>
    </source>
</evidence>
<keyword evidence="7" id="KW-0408">Iron</keyword>
<dbReference type="InterPro" id="IPR003593">
    <property type="entry name" value="AAA+_ATPase"/>
</dbReference>
<dbReference type="CDD" id="cd03214">
    <property type="entry name" value="ABC_Iron-Siderophores_B12_Hemin"/>
    <property type="match status" value="1"/>
</dbReference>
<reference evidence="11 12" key="1">
    <citation type="submission" date="2019-08" db="EMBL/GenBank/DDBJ databases">
        <title>Actinomadura sp. nov. CYP1-5 isolated from mountain soil.</title>
        <authorList>
            <person name="Songsumanus A."/>
            <person name="Kuncharoen N."/>
            <person name="Kudo T."/>
            <person name="Yuki M."/>
            <person name="Igarashi Y."/>
            <person name="Tanasupawat S."/>
        </authorList>
    </citation>
    <scope>NUCLEOTIDE SEQUENCE [LARGE SCALE GENOMIC DNA]</scope>
    <source>
        <strain evidence="11 12">JCM 14158</strain>
    </source>
</reference>
<evidence type="ECO:0000259" key="10">
    <source>
        <dbReference type="PROSITE" id="PS50893"/>
    </source>
</evidence>
<keyword evidence="6 11" id="KW-0067">ATP-binding</keyword>
<dbReference type="Gene3D" id="3.40.50.300">
    <property type="entry name" value="P-loop containing nucleotide triphosphate hydrolases"/>
    <property type="match status" value="1"/>
</dbReference>
<dbReference type="SMART" id="SM00382">
    <property type="entry name" value="AAA"/>
    <property type="match status" value="1"/>
</dbReference>
<dbReference type="GO" id="GO:0005524">
    <property type="term" value="F:ATP binding"/>
    <property type="evidence" value="ECO:0007669"/>
    <property type="project" value="UniProtKB-KW"/>
</dbReference>
<dbReference type="RefSeq" id="WP_067885855.1">
    <property type="nucleotide sequence ID" value="NZ_VSFG01000009.1"/>
</dbReference>
<dbReference type="EMBL" id="VSFG01000009">
    <property type="protein sequence ID" value="TYB41823.1"/>
    <property type="molecule type" value="Genomic_DNA"/>
</dbReference>
<evidence type="ECO:0000256" key="8">
    <source>
        <dbReference type="ARBA" id="ARBA00023065"/>
    </source>
</evidence>